<dbReference type="Gene3D" id="2.30.130.10">
    <property type="entry name" value="PUA domain"/>
    <property type="match status" value="1"/>
</dbReference>
<dbReference type="Pfam" id="PF17884">
    <property type="entry name" value="DUF5591"/>
    <property type="match status" value="1"/>
</dbReference>
<evidence type="ECO:0000256" key="3">
    <source>
        <dbReference type="ARBA" id="ARBA00022694"/>
    </source>
</evidence>
<sequence length="546" mass="60340">MSVYEVKKRDGLARISTYEDGKRSISLPAALDTNDLFPALSRRALSNVPLSAEEAFVRDYFSPGEGDQPIAVHPLAPPVSESGDCTLVANWHTALNNPRNYARWLADLKESVPPDTAWYAPASALPSTACLLIYSGFDLFDYRAVDLASAQRTFCLPEGEFPVSVMETGVCGCEGCRAGDLVQHNRLALDREIALVRHYIEAGRLRELMEGRCRASAAQVSILRFLDRNYECMERSLPVARAVPMGANTAESQNRAEIRRFADRVIERFVPTRTDVAVLLPCSARKPYSLSQSHRLFMNTVNRRAHELIVTSPLGLVPREVERIYPAGHYDVPVTGYWDHEECAFIADILARYFAAHPYSRVIAHLEGGALTVAEMAAEACGIDLEVTCRGHPTSPQSLAALDGALEGERRMQTDTIRGTVAWQFATDINTKGLSLRGRSMQMAVLRGKQQLFSIDEGTGLFRPTFEGWKMIPEGYRVRIDAFVPQGDVLAPGIVDCDPRIREGDEVLVEGPLALATGRAMMGADEMLRSKRGVAVRVRKTKKLGE</sequence>
<dbReference type="SUPFAM" id="SSF88697">
    <property type="entry name" value="PUA domain-like"/>
    <property type="match status" value="1"/>
</dbReference>
<evidence type="ECO:0000256" key="1">
    <source>
        <dbReference type="ARBA" id="ARBA00005030"/>
    </source>
</evidence>
<dbReference type="InterPro" id="IPR053418">
    <property type="entry name" value="Archaeosine_synthase_1"/>
</dbReference>
<name>A0A0X3BPG0_9EURY</name>
<dbReference type="SMART" id="SM00359">
    <property type="entry name" value="PUA"/>
    <property type="match status" value="1"/>
</dbReference>
<protein>
    <submittedName>
        <fullName evidence="5">Archaeosine tRNA-ribosyltransferase</fullName>
        <ecNumber evidence="5">2.4.2.-</ecNumber>
    </submittedName>
</protein>
<dbReference type="SUPFAM" id="SSF52141">
    <property type="entry name" value="Uracil-DNA glycosylase-like"/>
    <property type="match status" value="1"/>
</dbReference>
<evidence type="ECO:0000256" key="2">
    <source>
        <dbReference type="ARBA" id="ARBA00008906"/>
    </source>
</evidence>
<keyword evidence="5" id="KW-0808">Transferase</keyword>
<dbReference type="AlphaFoldDB" id="A0A0X3BPG0"/>
<dbReference type="GeneID" id="27138230"/>
<evidence type="ECO:0000313" key="6">
    <source>
        <dbReference type="Proteomes" id="UP000069850"/>
    </source>
</evidence>
<dbReference type="OrthoDB" id="115061at2157"/>
<dbReference type="RefSeq" id="WP_062265002.1">
    <property type="nucleotide sequence ID" value="NZ_DAIMMY010000054.1"/>
</dbReference>
<dbReference type="Proteomes" id="UP000069850">
    <property type="component" value="Chromosome 1"/>
</dbReference>
<proteinExistence type="inferred from homology"/>
<dbReference type="InterPro" id="IPR036895">
    <property type="entry name" value="Uracil-DNA_glycosylase-like_sf"/>
</dbReference>
<dbReference type="InterPro" id="IPR036511">
    <property type="entry name" value="TGT-like_sf"/>
</dbReference>
<reference evidence="5 6" key="1">
    <citation type="submission" date="2016-01" db="EMBL/GenBank/DDBJ databases">
        <authorList>
            <person name="Manzoor S."/>
        </authorList>
    </citation>
    <scope>NUCLEOTIDE SEQUENCE [LARGE SCALE GENOMIC DNA]</scope>
    <source>
        <strain evidence="5">Methanoculleus sp MAB1</strain>
    </source>
</reference>
<gene>
    <name evidence="5" type="primary">tgt</name>
    <name evidence="5" type="ORF">MMAB1_2626</name>
</gene>
<dbReference type="InterPro" id="IPR015947">
    <property type="entry name" value="PUA-like_sf"/>
</dbReference>
<dbReference type="Gene3D" id="3.40.50.10630">
    <property type="entry name" value="Uracil-DNA glycosylase-like"/>
    <property type="match status" value="1"/>
</dbReference>
<organism evidence="5 6">
    <name type="scientific">Methanoculleus bourgensis</name>
    <dbReference type="NCBI Taxonomy" id="83986"/>
    <lineage>
        <taxon>Archaea</taxon>
        <taxon>Methanobacteriati</taxon>
        <taxon>Methanobacteriota</taxon>
        <taxon>Stenosarchaea group</taxon>
        <taxon>Methanomicrobia</taxon>
        <taxon>Methanomicrobiales</taxon>
        <taxon>Methanomicrobiaceae</taxon>
        <taxon>Methanoculleus</taxon>
    </lineage>
</organism>
<dbReference type="NCBIfam" id="NF040592">
    <property type="entry name" value="tRNA_mod_ArcS"/>
    <property type="match status" value="1"/>
</dbReference>
<dbReference type="GO" id="GO:0016757">
    <property type="term" value="F:glycosyltransferase activity"/>
    <property type="evidence" value="ECO:0007669"/>
    <property type="project" value="UniProtKB-KW"/>
</dbReference>
<evidence type="ECO:0000313" key="5">
    <source>
        <dbReference type="EMBL" id="CVK33839.1"/>
    </source>
</evidence>
<dbReference type="InterPro" id="IPR004521">
    <property type="entry name" value="Uncharacterised_CHP00451"/>
</dbReference>
<dbReference type="InterPro" id="IPR002478">
    <property type="entry name" value="PUA"/>
</dbReference>
<dbReference type="GO" id="GO:0003723">
    <property type="term" value="F:RNA binding"/>
    <property type="evidence" value="ECO:0007669"/>
    <property type="project" value="InterPro"/>
</dbReference>
<keyword evidence="5" id="KW-0328">Glycosyltransferase</keyword>
<dbReference type="EMBL" id="LT158599">
    <property type="protein sequence ID" value="CVK33839.1"/>
    <property type="molecule type" value="Genomic_DNA"/>
</dbReference>
<dbReference type="Pfam" id="PF01472">
    <property type="entry name" value="PUA"/>
    <property type="match status" value="1"/>
</dbReference>
<comment type="similarity">
    <text evidence="2">Belongs to the archaeosine synthase type 1 family.</text>
</comment>
<feature type="domain" description="PUA" evidence="4">
    <location>
        <begin position="476"/>
        <end position="543"/>
    </location>
</feature>
<keyword evidence="3" id="KW-0819">tRNA processing</keyword>
<dbReference type="Gene3D" id="3.20.20.105">
    <property type="entry name" value="Queuine tRNA-ribosyltransferase-like"/>
    <property type="match status" value="1"/>
</dbReference>
<dbReference type="NCBIfam" id="TIGR00451">
    <property type="entry name" value="unchar_dom_2"/>
    <property type="match status" value="1"/>
</dbReference>
<dbReference type="EC" id="2.4.2.-" evidence="5"/>
<dbReference type="UniPathway" id="UPA00393"/>
<dbReference type="CDD" id="cd21149">
    <property type="entry name" value="PUA_archaeosine_TGT"/>
    <property type="match status" value="1"/>
</dbReference>
<dbReference type="KEGG" id="mema:MMAB1_2626"/>
<dbReference type="GO" id="GO:0006400">
    <property type="term" value="P:tRNA modification"/>
    <property type="evidence" value="ECO:0007669"/>
    <property type="project" value="InterPro"/>
</dbReference>
<dbReference type="InterPro" id="IPR040777">
    <property type="entry name" value="DUF5591"/>
</dbReference>
<dbReference type="PROSITE" id="PS50890">
    <property type="entry name" value="PUA"/>
    <property type="match status" value="1"/>
</dbReference>
<comment type="pathway">
    <text evidence="1">tRNA modification; archaeosine-tRNA biosynthesis.</text>
</comment>
<accession>A0A0X3BPG0</accession>
<evidence type="ECO:0000259" key="4">
    <source>
        <dbReference type="SMART" id="SM00359"/>
    </source>
</evidence>
<dbReference type="InterPro" id="IPR036974">
    <property type="entry name" value="PUA_sf"/>
</dbReference>
<dbReference type="SUPFAM" id="SSF51713">
    <property type="entry name" value="tRNA-guanine transglycosylase"/>
    <property type="match status" value="1"/>
</dbReference>